<dbReference type="Gene3D" id="1.25.40.10">
    <property type="entry name" value="Tetratricopeptide repeat domain"/>
    <property type="match status" value="1"/>
</dbReference>
<reference evidence="3 4" key="1">
    <citation type="submission" date="2018-12" db="EMBL/GenBank/DDBJ databases">
        <title>Genome Sequence of Candidatus Viridilinea halotolerans isolated from saline sulfide-rich spring.</title>
        <authorList>
            <person name="Grouzdev D.S."/>
            <person name="Burganskaya E.I."/>
            <person name="Krutkina M.S."/>
            <person name="Sukhacheva M.V."/>
            <person name="Gorlenko V.M."/>
        </authorList>
    </citation>
    <scope>NUCLEOTIDE SEQUENCE [LARGE SCALE GENOMIC DNA]</scope>
    <source>
        <strain evidence="3">Chok-6</strain>
    </source>
</reference>
<protein>
    <submittedName>
        <fullName evidence="3">NACHT domain-containing protein</fullName>
    </submittedName>
</protein>
<organism evidence="3 4">
    <name type="scientific">Candidatus Viridilinea halotolerans</name>
    <dbReference type="NCBI Taxonomy" id="2491704"/>
    <lineage>
        <taxon>Bacteria</taxon>
        <taxon>Bacillati</taxon>
        <taxon>Chloroflexota</taxon>
        <taxon>Chloroflexia</taxon>
        <taxon>Chloroflexales</taxon>
        <taxon>Chloroflexineae</taxon>
        <taxon>Oscillochloridaceae</taxon>
        <taxon>Candidatus Viridilinea</taxon>
    </lineage>
</organism>
<gene>
    <name evidence="3" type="ORF">EI684_16815</name>
</gene>
<comment type="caution">
    <text evidence="3">The sequence shown here is derived from an EMBL/GenBank/DDBJ whole genome shotgun (WGS) entry which is preliminary data.</text>
</comment>
<evidence type="ECO:0000256" key="1">
    <source>
        <dbReference type="SAM" id="Coils"/>
    </source>
</evidence>
<feature type="domain" description="NACHT" evidence="2">
    <location>
        <begin position="37"/>
        <end position="239"/>
    </location>
</feature>
<accession>A0A426TUP2</accession>
<dbReference type="Proteomes" id="UP000280307">
    <property type="component" value="Unassembled WGS sequence"/>
</dbReference>
<dbReference type="SUPFAM" id="SSF48452">
    <property type="entry name" value="TPR-like"/>
    <property type="match status" value="1"/>
</dbReference>
<dbReference type="SUPFAM" id="SSF52540">
    <property type="entry name" value="P-loop containing nucleoside triphosphate hydrolases"/>
    <property type="match status" value="1"/>
</dbReference>
<dbReference type="Gene3D" id="3.40.50.300">
    <property type="entry name" value="P-loop containing nucleotide triphosphate hydrolases"/>
    <property type="match status" value="1"/>
</dbReference>
<dbReference type="Pfam" id="PF05729">
    <property type="entry name" value="NACHT"/>
    <property type="match status" value="1"/>
</dbReference>
<feature type="coiled-coil region" evidence="1">
    <location>
        <begin position="400"/>
        <end position="451"/>
    </location>
</feature>
<dbReference type="InterPro" id="IPR027417">
    <property type="entry name" value="P-loop_NTPase"/>
</dbReference>
<evidence type="ECO:0000313" key="4">
    <source>
        <dbReference type="Proteomes" id="UP000280307"/>
    </source>
</evidence>
<dbReference type="AlphaFoldDB" id="A0A426TUP2"/>
<dbReference type="InterPro" id="IPR011990">
    <property type="entry name" value="TPR-like_helical_dom_sf"/>
</dbReference>
<dbReference type="SMART" id="SM00028">
    <property type="entry name" value="TPR"/>
    <property type="match status" value="4"/>
</dbReference>
<dbReference type="InterPro" id="IPR007111">
    <property type="entry name" value="NACHT_NTPase"/>
</dbReference>
<name>A0A426TUP2_9CHLR</name>
<evidence type="ECO:0000259" key="2">
    <source>
        <dbReference type="Pfam" id="PF05729"/>
    </source>
</evidence>
<dbReference type="InterPro" id="IPR019734">
    <property type="entry name" value="TPR_rpt"/>
</dbReference>
<evidence type="ECO:0000313" key="3">
    <source>
        <dbReference type="EMBL" id="RRR68926.1"/>
    </source>
</evidence>
<dbReference type="EMBL" id="RSAS01000683">
    <property type="protein sequence ID" value="RRR68926.1"/>
    <property type="molecule type" value="Genomic_DNA"/>
</dbReference>
<keyword evidence="1" id="KW-0175">Coiled coil</keyword>
<proteinExistence type="predicted"/>
<sequence length="1001" mass="112609">MAPHPEEYLRSARRLIGRQQEQVLMLEALAAPTDQLRVLLFEGPGGIGKTRLLHEARALCDERPVCLCTDVLDLYLSHHQGQARLLSSIARQLQQAHASHPSNHNPFAAFLAALEHFYAHMGEGSAADQRQKLEKIFLAEYQTLANRYRIVLLIDTLEKIHPAIPEAAEFDFREMGRLEGWLAQLLCRLPNTTVFMAGRPRELQRQLFASALGAALHVVSLAPFTLEETTSYITSEFADLSEFDEEKIEVLHRISAGRPVLLAIALACTQHELIDLLALPAGFDAENSAYRETLSEHFVDFIVGDLFTRRPAMAQMLARAVYLRKGLRSGLLERIVASEDHQMVPSEVAAELEHFAQFVFVKRIGEHGIMLHDEMYELLLDRIGAQQTAIWWRSAIGYLNEEIARTNDLLQARMAMLQSELASSDGPLLGYAQLQQQLQSLKIERLFYQLALNPQQGYQSYRELLSHAIAARDYDFDAQLQDELARFFEPQTKWGERYRAHLKLSNLTWERIVYEDGIRWVARRINAHLPGADSYMDAIRIAERVRERYRAIYDNYQLARCDLEAAQLQAEIYIAERAPRGIQITQNYTALCAALSQLLATAPADDSDAAYARLILANAYNYWGYFERTRDRLESAIAKYSEAILLYRQLGPEVESLQAVTLTNLGYALSRQGDSQRGLLSLERTLNLVTRTGIVYRVGMTYNVQAHIFADLGQNERALRCALEAQRLLAPFDSIRAQGLNHNALGRIRSRIAAACSDPVQRDGEYALAAQAYREAIRAFDAEGELTRRIEVRASLARSLRDWARDRDSRGSGAAQRNESLAIIQEARALTTAKTPPVLRCNLLEANASILNDQGDYAQALTLLDAAYSLLPANLQMAQGFNESDTTRELRIYWLRFAQIELQYTLAAFGQERYEAGCSHLLRAFTGLLIFSPETAPIAQFREIARHSLLKLTTAATVHALRRAAAEAAGIMDAPAGAVTLVDRLLDQVAQTISDRDLFGL</sequence>